<name>A0A2P8CJG6_9BACT</name>
<dbReference type="Proteomes" id="UP000240621">
    <property type="component" value="Unassembled WGS sequence"/>
</dbReference>
<evidence type="ECO:0000313" key="5">
    <source>
        <dbReference type="Proteomes" id="UP000396862"/>
    </source>
</evidence>
<dbReference type="Gene3D" id="1.25.40.10">
    <property type="entry name" value="Tetratricopeptide repeat domain"/>
    <property type="match status" value="1"/>
</dbReference>
<reference evidence="3 4" key="1">
    <citation type="submission" date="2018-03" db="EMBL/GenBank/DDBJ databases">
        <title>Genomic Encyclopedia of Archaeal and Bacterial Type Strains, Phase II (KMG-II): from individual species to whole genera.</title>
        <authorList>
            <person name="Goeker M."/>
        </authorList>
    </citation>
    <scope>NUCLEOTIDE SEQUENCE [LARGE SCALE GENOMIC DNA]</scope>
    <source>
        <strain evidence="3 4">DSM 27267</strain>
    </source>
</reference>
<dbReference type="AlphaFoldDB" id="A0A2P8CJG6"/>
<dbReference type="SUPFAM" id="SSF48452">
    <property type="entry name" value="TPR-like"/>
    <property type="match status" value="1"/>
</dbReference>
<accession>A0A2P8CJG6</accession>
<sequence length="211" mass="23320">MKKVVSIIVVVVFAATNLWAQNYAGAMQNALAKMGAAKTPSEYVAASQIFERVSQVETSKWMPAYYGALSLINGSYTGKEKEKRDQMLDQAQKFIDTALERSPENSEVMALQGYLYQARIGVDGSRGQEFSQKAAGALKKALSLDANNPRATFLMAMNVYHTPAFWGGGKDNALPLFEKAEKLFAEQKMSSPFAPAWGKETNQHFLEECKK</sequence>
<feature type="signal peptide" evidence="1">
    <location>
        <begin position="1"/>
        <end position="20"/>
    </location>
</feature>
<dbReference type="Proteomes" id="UP000396862">
    <property type="component" value="Unassembled WGS sequence"/>
</dbReference>
<reference evidence="2 5" key="2">
    <citation type="submission" date="2019-10" db="EMBL/GenBank/DDBJ databases">
        <title>Prolixibacter strains distinguished by the presence of nitrate reductase genes were adept at nitrate-dependent anaerobic corrosion of metallic iron and carbon steel.</title>
        <authorList>
            <person name="Iino T."/>
            <person name="Shono N."/>
            <person name="Ito K."/>
            <person name="Nakamura R."/>
            <person name="Sueoka K."/>
            <person name="Harayama S."/>
            <person name="Ohkuma M."/>
        </authorList>
    </citation>
    <scope>NUCLEOTIDE SEQUENCE [LARGE SCALE GENOMIC DNA]</scope>
    <source>
        <strain evidence="2 5">MIC1-1</strain>
    </source>
</reference>
<evidence type="ECO:0000313" key="2">
    <source>
        <dbReference type="EMBL" id="GET23649.1"/>
    </source>
</evidence>
<evidence type="ECO:0000313" key="3">
    <source>
        <dbReference type="EMBL" id="PSK85107.1"/>
    </source>
</evidence>
<proteinExistence type="predicted"/>
<dbReference type="EMBL" id="PYGC01000001">
    <property type="protein sequence ID" value="PSK85107.1"/>
    <property type="molecule type" value="Genomic_DNA"/>
</dbReference>
<comment type="caution">
    <text evidence="3">The sequence shown here is derived from an EMBL/GenBank/DDBJ whole genome shotgun (WGS) entry which is preliminary data.</text>
</comment>
<feature type="chain" id="PRO_5015116913" description="Tetratricopeptide repeat protein" evidence="1">
    <location>
        <begin position="21"/>
        <end position="211"/>
    </location>
</feature>
<dbReference type="OrthoDB" id="1150971at2"/>
<evidence type="ECO:0000256" key="1">
    <source>
        <dbReference type="SAM" id="SignalP"/>
    </source>
</evidence>
<dbReference type="InterPro" id="IPR011990">
    <property type="entry name" value="TPR-like_helical_dom_sf"/>
</dbReference>
<dbReference type="RefSeq" id="WP_106540177.1">
    <property type="nucleotide sequence ID" value="NZ_BLAU01000001.1"/>
</dbReference>
<organism evidence="3 4">
    <name type="scientific">Prolixibacter denitrificans</name>
    <dbReference type="NCBI Taxonomy" id="1541063"/>
    <lineage>
        <taxon>Bacteria</taxon>
        <taxon>Pseudomonadati</taxon>
        <taxon>Bacteroidota</taxon>
        <taxon>Bacteroidia</taxon>
        <taxon>Marinilabiliales</taxon>
        <taxon>Prolixibacteraceae</taxon>
        <taxon>Prolixibacter</taxon>
    </lineage>
</organism>
<dbReference type="EMBL" id="BLAU01000001">
    <property type="protein sequence ID" value="GET23649.1"/>
    <property type="molecule type" value="Genomic_DNA"/>
</dbReference>
<keyword evidence="1" id="KW-0732">Signal</keyword>
<protein>
    <recommendedName>
        <fullName evidence="6">Tetratricopeptide repeat protein</fullName>
    </recommendedName>
</protein>
<gene>
    <name evidence="3" type="ORF">CLV93_10159</name>
    <name evidence="2" type="ORF">JCM18694_38950</name>
</gene>
<keyword evidence="5" id="KW-1185">Reference proteome</keyword>
<evidence type="ECO:0000313" key="4">
    <source>
        <dbReference type="Proteomes" id="UP000240621"/>
    </source>
</evidence>
<evidence type="ECO:0008006" key="6">
    <source>
        <dbReference type="Google" id="ProtNLM"/>
    </source>
</evidence>